<feature type="compositionally biased region" description="Polar residues" evidence="1">
    <location>
        <begin position="131"/>
        <end position="143"/>
    </location>
</feature>
<keyword evidence="3" id="KW-1185">Reference proteome</keyword>
<sequence>KKPVNVPLLRVQKYHHFSPVQIFTASFFGFFSNTRLTRWKAMGCGTNFFSQGRVRDWSKVPRTAESPTATKSWNRAGGRSPARQNKKNRLRGFYFLAANSAAFFSQYSVSSSRSTGLAGACRTRRPRTKARSSMVSIRKSSLS</sequence>
<name>A0A1G5JXI9_9FLAO</name>
<gene>
    <name evidence="2" type="ORF">SAMN02927903_02924</name>
</gene>
<dbReference type="AlphaFoldDB" id="A0A1G5JXI9"/>
<dbReference type="Proteomes" id="UP000199354">
    <property type="component" value="Unassembled WGS sequence"/>
</dbReference>
<evidence type="ECO:0000313" key="2">
    <source>
        <dbReference type="EMBL" id="SCY92389.1"/>
    </source>
</evidence>
<evidence type="ECO:0000313" key="3">
    <source>
        <dbReference type="Proteomes" id="UP000199354"/>
    </source>
</evidence>
<organism evidence="2 3">
    <name type="scientific">Flavobacterium caeni</name>
    <dbReference type="NCBI Taxonomy" id="490189"/>
    <lineage>
        <taxon>Bacteria</taxon>
        <taxon>Pseudomonadati</taxon>
        <taxon>Bacteroidota</taxon>
        <taxon>Flavobacteriia</taxon>
        <taxon>Flavobacteriales</taxon>
        <taxon>Flavobacteriaceae</taxon>
        <taxon>Flavobacterium</taxon>
    </lineage>
</organism>
<feature type="region of interest" description="Disordered" evidence="1">
    <location>
        <begin position="59"/>
        <end position="85"/>
    </location>
</feature>
<feature type="non-terminal residue" evidence="2">
    <location>
        <position position="1"/>
    </location>
</feature>
<evidence type="ECO:0000256" key="1">
    <source>
        <dbReference type="SAM" id="MobiDB-lite"/>
    </source>
</evidence>
<reference evidence="2 3" key="1">
    <citation type="submission" date="2016-10" db="EMBL/GenBank/DDBJ databases">
        <authorList>
            <person name="de Groot N.N."/>
        </authorList>
    </citation>
    <scope>NUCLEOTIDE SEQUENCE [LARGE SCALE GENOMIC DNA]</scope>
    <source>
        <strain evidence="2 3">CGMCC 1.7031</strain>
    </source>
</reference>
<dbReference type="EMBL" id="FMVF01000017">
    <property type="protein sequence ID" value="SCY92389.1"/>
    <property type="molecule type" value="Genomic_DNA"/>
</dbReference>
<protein>
    <submittedName>
        <fullName evidence="2">Uncharacterized protein</fullName>
    </submittedName>
</protein>
<accession>A0A1G5JXI9</accession>
<feature type="region of interest" description="Disordered" evidence="1">
    <location>
        <begin position="118"/>
        <end position="143"/>
    </location>
</feature>
<proteinExistence type="predicted"/>